<dbReference type="STRING" id="824.CGRAC_0604"/>
<evidence type="ECO:0000313" key="1">
    <source>
        <dbReference type="EMBL" id="EEV17375.1"/>
    </source>
</evidence>
<organism evidence="1 2">
    <name type="scientific">Campylobacter gracilis RM3268</name>
    <dbReference type="NCBI Taxonomy" id="553220"/>
    <lineage>
        <taxon>Bacteria</taxon>
        <taxon>Pseudomonadati</taxon>
        <taxon>Campylobacterota</taxon>
        <taxon>Epsilonproteobacteria</taxon>
        <taxon>Campylobacterales</taxon>
        <taxon>Campylobacteraceae</taxon>
        <taxon>Campylobacter</taxon>
    </lineage>
</organism>
<keyword evidence="2" id="KW-1185">Reference proteome</keyword>
<sequence length="398" mass="46170">MFQIFIILLGLFAILLLISIINRKKWSKILGYEPTLDEMSIILELRAAGCSQEKVIEILHAFNSKMLDKKAIDAIIKDKKQRLKFQTKRQELQNRPTEITAYEQESEESADVIDIDPSDEQMIYSTDICANRYADIVYQSLHIAINSKKLDTIESRIGVAEDDFEKIIQYDSYFAKAIENKYKDLLKRAYTAKYINVAQAYYEKYQTLKSQKAKDKYFDMAKEHLEKGMEDFAADQDTIRGKYRELFDENFKVLPQILEAEVIDSDEYPAGTTNEMIKLFKMGSFDELRMLISQMAYKFASTPQSDAVKKIGMFFVKHDPIYIDILSKVQKIVSKSQGVKQSTIYNDVSPDEVYSVEDIRYVLYYAAEYGDIIRKPFGNSYKLYTKEYPQDNLLISGS</sequence>
<proteinExistence type="predicted"/>
<accession>C8PIL0</accession>
<dbReference type="Proteomes" id="UP000005709">
    <property type="component" value="Unassembled WGS sequence"/>
</dbReference>
<gene>
    <name evidence="1" type="ORF">CAMGR0001_1671</name>
</gene>
<name>C8PIL0_9BACT</name>
<comment type="caution">
    <text evidence="1">The sequence shown here is derived from an EMBL/GenBank/DDBJ whole genome shotgun (WGS) entry which is preliminary data.</text>
</comment>
<reference evidence="1 2" key="1">
    <citation type="submission" date="2009-07" db="EMBL/GenBank/DDBJ databases">
        <authorList>
            <person name="Madupu R."/>
            <person name="Sebastian Y."/>
            <person name="Durkin A.S."/>
            <person name="Torralba M."/>
            <person name="Methe B."/>
            <person name="Sutton G.G."/>
            <person name="Strausberg R.L."/>
            <person name="Nelson K.E."/>
        </authorList>
    </citation>
    <scope>NUCLEOTIDE SEQUENCE [LARGE SCALE GENOMIC DNA]</scope>
    <source>
        <strain evidence="1 2">RM3268</strain>
    </source>
</reference>
<protein>
    <submittedName>
        <fullName evidence="1">Uncharacterized protein</fullName>
    </submittedName>
</protein>
<dbReference type="EMBL" id="ACYG01000027">
    <property type="protein sequence ID" value="EEV17375.1"/>
    <property type="molecule type" value="Genomic_DNA"/>
</dbReference>
<evidence type="ECO:0000313" key="2">
    <source>
        <dbReference type="Proteomes" id="UP000005709"/>
    </source>
</evidence>
<dbReference type="AlphaFoldDB" id="C8PIL0"/>